<evidence type="ECO:0000313" key="10">
    <source>
        <dbReference type="Proteomes" id="UP000625711"/>
    </source>
</evidence>
<dbReference type="InterPro" id="IPR039794">
    <property type="entry name" value="Gtb1-like"/>
</dbReference>
<evidence type="ECO:0000259" key="8">
    <source>
        <dbReference type="PROSITE" id="PS51914"/>
    </source>
</evidence>
<name>A0A834IZ93_RHYFE</name>
<dbReference type="InterPro" id="IPR044865">
    <property type="entry name" value="MRH_dom"/>
</dbReference>
<keyword evidence="4" id="KW-1015">Disulfide bond</keyword>
<dbReference type="SUPFAM" id="SSF50911">
    <property type="entry name" value="Mannose 6-phosphate receptor domain"/>
    <property type="match status" value="1"/>
</dbReference>
<dbReference type="Proteomes" id="UP000625711">
    <property type="component" value="Unassembled WGS sequence"/>
</dbReference>
<feature type="compositionally biased region" description="Acidic residues" evidence="6">
    <location>
        <begin position="321"/>
        <end position="342"/>
    </location>
</feature>
<protein>
    <recommendedName>
        <fullName evidence="1">Glucosidase 2 subunit beta</fullName>
    </recommendedName>
</protein>
<evidence type="ECO:0000256" key="3">
    <source>
        <dbReference type="ARBA" id="ARBA00022824"/>
    </source>
</evidence>
<evidence type="ECO:0000256" key="2">
    <source>
        <dbReference type="ARBA" id="ARBA00022729"/>
    </source>
</evidence>
<keyword evidence="10" id="KW-1185">Reference proteome</keyword>
<reference evidence="9" key="1">
    <citation type="submission" date="2020-08" db="EMBL/GenBank/DDBJ databases">
        <title>Genome sequencing and assembly of the red palm weevil Rhynchophorus ferrugineus.</title>
        <authorList>
            <person name="Dias G.B."/>
            <person name="Bergman C.M."/>
            <person name="Manee M."/>
        </authorList>
    </citation>
    <scope>NUCLEOTIDE SEQUENCE</scope>
    <source>
        <strain evidence="9">AA-2017</strain>
        <tissue evidence="9">Whole larva</tissue>
    </source>
</reference>
<dbReference type="PANTHER" id="PTHR12630:SF1">
    <property type="entry name" value="GLUCOSIDASE 2 SUBUNIT BETA"/>
    <property type="match status" value="1"/>
</dbReference>
<keyword evidence="2 7" id="KW-0732">Signal</keyword>
<dbReference type="InterPro" id="IPR028146">
    <property type="entry name" value="PRKCSH_N"/>
</dbReference>
<dbReference type="AlphaFoldDB" id="A0A834IZ93"/>
<dbReference type="EMBL" id="JAACXV010000022">
    <property type="protein sequence ID" value="KAF7286733.1"/>
    <property type="molecule type" value="Genomic_DNA"/>
</dbReference>
<feature type="compositionally biased region" description="Basic and acidic residues" evidence="6">
    <location>
        <begin position="343"/>
        <end position="361"/>
    </location>
</feature>
<dbReference type="PROSITE" id="PS51914">
    <property type="entry name" value="MRH"/>
    <property type="match status" value="1"/>
</dbReference>
<dbReference type="InterPro" id="IPR036607">
    <property type="entry name" value="PRKCSH"/>
</dbReference>
<dbReference type="SUPFAM" id="SSF47473">
    <property type="entry name" value="EF-hand"/>
    <property type="match status" value="1"/>
</dbReference>
<evidence type="ECO:0000256" key="5">
    <source>
        <dbReference type="SAM" id="Coils"/>
    </source>
</evidence>
<sequence>MDVFKIYSCFKIKCLFFLIFLVELSTSSVEIPRPRGVSLSRAGLYDPEKDFTCLDGSKTIPYDQVNDDYCDCNDSSDEPGTNACANGSFYCLNAGYKPQILASNRVNDGICDCCDGADEYTGRKSCINNCLEIGRAAREEAARYAELLKIGKQMRTELSQQGKKIKNEKQAKLNELRKNKEEAEKIKTEKEELKKQAEEVENKALEYYRELEEQHRKQKAEKESEKLREEAVDNFNKLDSNQDGLIDISEIQTRQTFDRDRNGEVTEEEAKIFLDNQDSADLETFIEKSWPLMKPFVTLESGMFKPPALESEAEDLKENDEQNEYGEGDHEAEEEEEEEESDDKAQHEDIENEEHITYDEETQKLVDIATEARSQLADSEKEVRNINDEIRDIEQSLKKDFGPDEEFATLEGQCFEYSDREYIYKLCPFDKTVQIPKSNSLETNLGRWSKWDGPNNNPYGLMFYDHGQNCWNGPNRTTKVKVTCGTENKLISVSEPNRCEYAFEFQTPAACRELSNESGTDLHDEL</sequence>
<organism evidence="9 10">
    <name type="scientific">Rhynchophorus ferrugineus</name>
    <name type="common">Red palm weevil</name>
    <name type="synonym">Curculio ferrugineus</name>
    <dbReference type="NCBI Taxonomy" id="354439"/>
    <lineage>
        <taxon>Eukaryota</taxon>
        <taxon>Metazoa</taxon>
        <taxon>Ecdysozoa</taxon>
        <taxon>Arthropoda</taxon>
        <taxon>Hexapoda</taxon>
        <taxon>Insecta</taxon>
        <taxon>Pterygota</taxon>
        <taxon>Neoptera</taxon>
        <taxon>Endopterygota</taxon>
        <taxon>Coleoptera</taxon>
        <taxon>Polyphaga</taxon>
        <taxon>Cucujiformia</taxon>
        <taxon>Curculionidae</taxon>
        <taxon>Dryophthorinae</taxon>
        <taxon>Rhynchophorus</taxon>
    </lineage>
</organism>
<feature type="domain" description="MRH" evidence="8">
    <location>
        <begin position="412"/>
        <end position="513"/>
    </location>
</feature>
<comment type="caution">
    <text evidence="9">The sequence shown here is derived from an EMBL/GenBank/DDBJ whole genome shotgun (WGS) entry which is preliminary data.</text>
</comment>
<feature type="coiled-coil region" evidence="5">
    <location>
        <begin position="166"/>
        <end position="237"/>
    </location>
</feature>
<feature type="signal peptide" evidence="7">
    <location>
        <begin position="1"/>
        <end position="27"/>
    </location>
</feature>
<keyword evidence="5" id="KW-0175">Coiled coil</keyword>
<dbReference type="InterPro" id="IPR011992">
    <property type="entry name" value="EF-hand-dom_pair"/>
</dbReference>
<dbReference type="OrthoDB" id="28322at2759"/>
<dbReference type="InterPro" id="IPR009011">
    <property type="entry name" value="Man6P_isomerase_rcpt-bd_dom_sf"/>
</dbReference>
<dbReference type="PANTHER" id="PTHR12630">
    <property type="entry name" value="N-LINKED OLIGOSACCHARIDE PROCESSING"/>
    <property type="match status" value="1"/>
</dbReference>
<evidence type="ECO:0000256" key="4">
    <source>
        <dbReference type="ARBA" id="ARBA00023157"/>
    </source>
</evidence>
<feature type="region of interest" description="Disordered" evidence="6">
    <location>
        <begin position="311"/>
        <end position="361"/>
    </location>
</feature>
<dbReference type="Pfam" id="PF12999">
    <property type="entry name" value="PRKCSH-like"/>
    <property type="match status" value="1"/>
</dbReference>
<accession>A0A834IZ93</accession>
<dbReference type="GO" id="GO:0006491">
    <property type="term" value="P:N-glycan processing"/>
    <property type="evidence" value="ECO:0007669"/>
    <property type="project" value="TreeGrafter"/>
</dbReference>
<evidence type="ECO:0000256" key="1">
    <source>
        <dbReference type="ARBA" id="ARBA00022387"/>
    </source>
</evidence>
<proteinExistence type="predicted"/>
<gene>
    <name evidence="9" type="ORF">GWI33_004356</name>
</gene>
<evidence type="ECO:0000256" key="6">
    <source>
        <dbReference type="SAM" id="MobiDB-lite"/>
    </source>
</evidence>
<evidence type="ECO:0000313" key="9">
    <source>
        <dbReference type="EMBL" id="KAF7286733.1"/>
    </source>
</evidence>
<keyword evidence="3" id="KW-0256">Endoplasmic reticulum</keyword>
<dbReference type="Pfam" id="PF13015">
    <property type="entry name" value="PRKCSH_1"/>
    <property type="match status" value="1"/>
</dbReference>
<evidence type="ECO:0000256" key="7">
    <source>
        <dbReference type="SAM" id="SignalP"/>
    </source>
</evidence>
<dbReference type="GO" id="GO:0017177">
    <property type="term" value="C:glucosidase II complex"/>
    <property type="evidence" value="ECO:0007669"/>
    <property type="project" value="TreeGrafter"/>
</dbReference>
<feature type="chain" id="PRO_5032915684" description="Glucosidase 2 subunit beta" evidence="7">
    <location>
        <begin position="28"/>
        <end position="526"/>
    </location>
</feature>
<dbReference type="Gene3D" id="2.70.130.10">
    <property type="entry name" value="Mannose-6-phosphate receptor binding domain"/>
    <property type="match status" value="1"/>
</dbReference>